<evidence type="ECO:0000256" key="8">
    <source>
        <dbReference type="ARBA" id="ARBA00023136"/>
    </source>
</evidence>
<evidence type="ECO:0000256" key="6">
    <source>
        <dbReference type="ARBA" id="ARBA00022970"/>
    </source>
</evidence>
<keyword evidence="11" id="KW-1185">Reference proteome</keyword>
<feature type="transmembrane region" description="Helical" evidence="9">
    <location>
        <begin position="310"/>
        <end position="329"/>
    </location>
</feature>
<evidence type="ECO:0000313" key="11">
    <source>
        <dbReference type="Proteomes" id="UP001178148"/>
    </source>
</evidence>
<evidence type="ECO:0000256" key="7">
    <source>
        <dbReference type="ARBA" id="ARBA00022989"/>
    </source>
</evidence>
<feature type="transmembrane region" description="Helical" evidence="9">
    <location>
        <begin position="76"/>
        <end position="95"/>
    </location>
</feature>
<sequence length="438" mass="46325">MKTADITALGLMTFSLFLGAGNLIFPPMIGQMAGDNTLTAGLGFIVGDVGLTLLALIAISMIGGPDKILQDFPGPIQNLFWITLFIIIGPAFVLPRAAIVTYEIGLHPILGDSPIAFYGFIFTFLTTGMLFTLNPKRIVSTVGKWMTPVLLLLLTAIAVTTILSPQSPVEPARGNYIHQAFSEGVIQGYLTMDALGALGFGWIIAAAIRNLGTTSNRDIARYTAIAGLSAAIGMILVYSAMLYLGATSYGIAPNAGNGGHILSAYVSQLFGPYGITVLAIVFILACLTTCIGVSGAGAEYFHKVAPSISYRHFVIIIFSSATIVATIGLEKLIGITLPIILLFYPVAIAIILITLIRPWLAQPQKVTYILSSTALIFGLLDGAMAIGLMPTPASIWLIKHLPLFDLGMGWIIPGGIALITGITFSQFSLGPNTNDTTN</sequence>
<proteinExistence type="inferred from homology"/>
<feature type="transmembrane region" description="Helical" evidence="9">
    <location>
        <begin position="115"/>
        <end position="133"/>
    </location>
</feature>
<keyword evidence="7 9" id="KW-1133">Transmembrane helix</keyword>
<evidence type="ECO:0000313" key="10">
    <source>
        <dbReference type="EMBL" id="MDP0589179.1"/>
    </source>
</evidence>
<comment type="subcellular location">
    <subcellularLocation>
        <location evidence="9">Cell inner membrane</location>
        <topology evidence="9">Multi-pass membrane protein</topology>
    </subcellularLocation>
    <subcellularLocation>
        <location evidence="1">Cell membrane</location>
        <topology evidence="1">Multi-pass membrane protein</topology>
    </subcellularLocation>
</comment>
<reference evidence="10 11" key="1">
    <citation type="journal article" date="2023" name="bioRxiv">
        <title>An intranuclear bacterial parasite of deep-sea mussels expresses apoptosis inhibitors acquired from its host.</title>
        <authorList>
            <person name="Gonzalez Porras M.A."/>
            <person name="Assie A."/>
            <person name="Tietjen M."/>
            <person name="Violette M."/>
            <person name="Kleiner M."/>
            <person name="Gruber-Vodicka H."/>
            <person name="Dubilier N."/>
            <person name="Leisch N."/>
        </authorList>
    </citation>
    <scope>NUCLEOTIDE SEQUENCE [LARGE SCALE GENOMIC DNA]</scope>
    <source>
        <strain evidence="10">IAP13</strain>
    </source>
</reference>
<dbReference type="Proteomes" id="UP001178148">
    <property type="component" value="Unassembled WGS sequence"/>
</dbReference>
<dbReference type="GO" id="GO:0015820">
    <property type="term" value="P:L-leucine transport"/>
    <property type="evidence" value="ECO:0007669"/>
    <property type="project" value="TreeGrafter"/>
</dbReference>
<keyword evidence="4" id="KW-1003">Cell membrane</keyword>
<dbReference type="AlphaFoldDB" id="A0AA90NLF1"/>
<dbReference type="EMBL" id="JASXSV010000010">
    <property type="protein sequence ID" value="MDP0589179.1"/>
    <property type="molecule type" value="Genomic_DNA"/>
</dbReference>
<dbReference type="PANTHER" id="PTHR30588">
    <property type="entry name" value="BRANCHED-CHAIN AMINO ACID TRANSPORT SYSTEM 2 CARRIER PROTEIN"/>
    <property type="match status" value="1"/>
</dbReference>
<feature type="transmembrane region" description="Helical" evidence="9">
    <location>
        <begin position="7"/>
        <end position="29"/>
    </location>
</feature>
<dbReference type="GO" id="GO:0015188">
    <property type="term" value="F:L-isoleucine transmembrane transporter activity"/>
    <property type="evidence" value="ECO:0007669"/>
    <property type="project" value="TreeGrafter"/>
</dbReference>
<keyword evidence="8 9" id="KW-0472">Membrane</keyword>
<feature type="transmembrane region" description="Helical" evidence="9">
    <location>
        <begin position="273"/>
        <end position="298"/>
    </location>
</feature>
<evidence type="ECO:0000256" key="2">
    <source>
        <dbReference type="ARBA" id="ARBA00008540"/>
    </source>
</evidence>
<feature type="transmembrane region" description="Helical" evidence="9">
    <location>
        <begin position="368"/>
        <end position="388"/>
    </location>
</feature>
<evidence type="ECO:0000256" key="3">
    <source>
        <dbReference type="ARBA" id="ARBA00022448"/>
    </source>
</evidence>
<feature type="transmembrane region" description="Helical" evidence="9">
    <location>
        <begin position="408"/>
        <end position="429"/>
    </location>
</feature>
<dbReference type="NCBIfam" id="TIGR00796">
    <property type="entry name" value="livcs"/>
    <property type="match status" value="1"/>
</dbReference>
<dbReference type="Pfam" id="PF05525">
    <property type="entry name" value="Branch_AA_trans"/>
    <property type="match status" value="1"/>
</dbReference>
<evidence type="ECO:0000256" key="1">
    <source>
        <dbReference type="ARBA" id="ARBA00004651"/>
    </source>
</evidence>
<evidence type="ECO:0000256" key="4">
    <source>
        <dbReference type="ARBA" id="ARBA00022475"/>
    </source>
</evidence>
<dbReference type="PANTHER" id="PTHR30588:SF0">
    <property type="entry name" value="BRANCHED-CHAIN AMINO ACID PERMEASE BRNQ"/>
    <property type="match status" value="1"/>
</dbReference>
<organism evidence="10 11">
    <name type="scientific">Candidatus Endonucleibacter bathymodioli</name>
    <dbReference type="NCBI Taxonomy" id="539814"/>
    <lineage>
        <taxon>Bacteria</taxon>
        <taxon>Pseudomonadati</taxon>
        <taxon>Pseudomonadota</taxon>
        <taxon>Gammaproteobacteria</taxon>
        <taxon>Oceanospirillales</taxon>
        <taxon>Endozoicomonadaceae</taxon>
        <taxon>Candidatus Endonucleibacter</taxon>
    </lineage>
</organism>
<keyword evidence="6 9" id="KW-0029">Amino-acid transport</keyword>
<keyword evidence="3 9" id="KW-0813">Transport</keyword>
<feature type="transmembrane region" description="Helical" evidence="9">
    <location>
        <begin position="220"/>
        <end position="244"/>
    </location>
</feature>
<gene>
    <name evidence="10" type="primary">brnQ</name>
    <name evidence="10" type="ORF">QS748_08285</name>
</gene>
<feature type="transmembrane region" description="Helical" evidence="9">
    <location>
        <begin position="41"/>
        <end position="64"/>
    </location>
</feature>
<dbReference type="GO" id="GO:0005304">
    <property type="term" value="F:L-valine transmembrane transporter activity"/>
    <property type="evidence" value="ECO:0007669"/>
    <property type="project" value="TreeGrafter"/>
</dbReference>
<evidence type="ECO:0000256" key="9">
    <source>
        <dbReference type="RuleBase" id="RU362122"/>
    </source>
</evidence>
<feature type="transmembrane region" description="Helical" evidence="9">
    <location>
        <begin position="186"/>
        <end position="208"/>
    </location>
</feature>
<comment type="caution">
    <text evidence="10">The sequence shown here is derived from an EMBL/GenBank/DDBJ whole genome shotgun (WGS) entry which is preliminary data.</text>
</comment>
<comment type="similarity">
    <text evidence="2 9">Belongs to the branched chain amino acid transporter family.</text>
</comment>
<dbReference type="GO" id="GO:0015190">
    <property type="term" value="F:L-leucine transmembrane transporter activity"/>
    <property type="evidence" value="ECO:0007669"/>
    <property type="project" value="TreeGrafter"/>
</dbReference>
<feature type="transmembrane region" description="Helical" evidence="9">
    <location>
        <begin position="335"/>
        <end position="356"/>
    </location>
</feature>
<dbReference type="InterPro" id="IPR004685">
    <property type="entry name" value="Brnchd-chn_aa_trnsp_Livcs"/>
</dbReference>
<evidence type="ECO:0000256" key="5">
    <source>
        <dbReference type="ARBA" id="ARBA00022692"/>
    </source>
</evidence>
<comment type="function">
    <text evidence="9">Component of the transport system for branched-chain amino acids.</text>
</comment>
<keyword evidence="5 9" id="KW-0812">Transmembrane</keyword>
<dbReference type="GO" id="GO:0005886">
    <property type="term" value="C:plasma membrane"/>
    <property type="evidence" value="ECO:0007669"/>
    <property type="project" value="UniProtKB-SubCell"/>
</dbReference>
<dbReference type="GO" id="GO:0015818">
    <property type="term" value="P:isoleucine transport"/>
    <property type="evidence" value="ECO:0007669"/>
    <property type="project" value="TreeGrafter"/>
</dbReference>
<protein>
    <recommendedName>
        <fullName evidence="9">Branched-chain amino acid transport system carrier protein</fullName>
    </recommendedName>
</protein>
<feature type="transmembrane region" description="Helical" evidence="9">
    <location>
        <begin position="145"/>
        <end position="166"/>
    </location>
</feature>
<accession>A0AA90NLF1</accession>
<name>A0AA90NLF1_9GAMM</name>